<reference evidence="13 14" key="1">
    <citation type="journal article" date="2018" name="Elife">
        <title>Discovery and characterization of a prevalent human gut bacterial enzyme sufficient for the inactivation of a family of plant toxins.</title>
        <authorList>
            <person name="Koppel N."/>
            <person name="Bisanz J.E."/>
            <person name="Pandelia M.E."/>
            <person name="Turnbaugh P.J."/>
            <person name="Balskus E.P."/>
        </authorList>
    </citation>
    <scope>NUCLEOTIDE SEQUENCE [LARGE SCALE GENOMIC DNA]</scope>
    <source>
        <strain evidence="13 14">OB21 GAM 11</strain>
    </source>
</reference>
<comment type="pathway">
    <text evidence="10">Amino-acid biosynthesis; glycine biosynthesis; glycine from L-serine: step 1/1.</text>
</comment>
<dbReference type="PANTHER" id="PTHR11680:SF35">
    <property type="entry name" value="SERINE HYDROXYMETHYLTRANSFERASE 1"/>
    <property type="match status" value="1"/>
</dbReference>
<dbReference type="EC" id="2.1.2.1" evidence="10"/>
<comment type="caution">
    <text evidence="13">The sequence shown here is derived from an EMBL/GenBank/DDBJ whole genome shotgun (WGS) entry which is preliminary data.</text>
</comment>
<dbReference type="GO" id="GO:0035999">
    <property type="term" value="P:tetrahydrofolate interconversion"/>
    <property type="evidence" value="ECO:0007669"/>
    <property type="project" value="UniProtKB-UniRule"/>
</dbReference>
<dbReference type="FunFam" id="3.40.640.10:FF:000001">
    <property type="entry name" value="Serine hydroxymethyltransferase"/>
    <property type="match status" value="1"/>
</dbReference>
<evidence type="ECO:0000313" key="13">
    <source>
        <dbReference type="EMBL" id="RDC42273.1"/>
    </source>
</evidence>
<keyword evidence="10" id="KW-0028">Amino-acid biosynthesis</keyword>
<dbReference type="InterPro" id="IPR039429">
    <property type="entry name" value="SHMT-like_dom"/>
</dbReference>
<evidence type="ECO:0000256" key="1">
    <source>
        <dbReference type="ARBA" id="ARBA00001933"/>
    </source>
</evidence>
<keyword evidence="13" id="KW-0489">Methyltransferase</keyword>
<organism evidence="13 14">
    <name type="scientific">Adlercreutzia equolifaciens subsp. celatus</name>
    <dbReference type="NCBI Taxonomy" id="394340"/>
    <lineage>
        <taxon>Bacteria</taxon>
        <taxon>Bacillati</taxon>
        <taxon>Actinomycetota</taxon>
        <taxon>Coriobacteriia</taxon>
        <taxon>Eggerthellales</taxon>
        <taxon>Eggerthellaceae</taxon>
        <taxon>Adlercreutzia</taxon>
    </lineage>
</organism>
<evidence type="ECO:0000256" key="6">
    <source>
        <dbReference type="ARBA" id="ARBA00022563"/>
    </source>
</evidence>
<dbReference type="Proteomes" id="UP000253805">
    <property type="component" value="Unassembled WGS sequence"/>
</dbReference>
<comment type="similarity">
    <text evidence="3 10">Belongs to the SHMT family.</text>
</comment>
<keyword evidence="6 10" id="KW-0554">One-carbon metabolism</keyword>
<gene>
    <name evidence="10 13" type="primary">glyA</name>
    <name evidence="13" type="ORF">C1850_10080</name>
</gene>
<dbReference type="GO" id="GO:0008168">
    <property type="term" value="F:methyltransferase activity"/>
    <property type="evidence" value="ECO:0007669"/>
    <property type="project" value="UniProtKB-KW"/>
</dbReference>
<dbReference type="CDD" id="cd00378">
    <property type="entry name" value="SHMT"/>
    <property type="match status" value="1"/>
</dbReference>
<accession>A0A369NYQ3</accession>
<comment type="catalytic activity">
    <reaction evidence="10">
        <text>(6R)-5,10-methylene-5,6,7,8-tetrahydrofolate + glycine + H2O = (6S)-5,6,7,8-tetrahydrofolate + L-serine</text>
        <dbReference type="Rhea" id="RHEA:15481"/>
        <dbReference type="ChEBI" id="CHEBI:15377"/>
        <dbReference type="ChEBI" id="CHEBI:15636"/>
        <dbReference type="ChEBI" id="CHEBI:33384"/>
        <dbReference type="ChEBI" id="CHEBI:57305"/>
        <dbReference type="ChEBI" id="CHEBI:57453"/>
        <dbReference type="EC" id="2.1.2.1"/>
    </reaction>
</comment>
<evidence type="ECO:0000256" key="11">
    <source>
        <dbReference type="PIRSR" id="PIRSR000412-50"/>
    </source>
</evidence>
<dbReference type="InterPro" id="IPR049943">
    <property type="entry name" value="Ser_HO-MeTrfase-like"/>
</dbReference>
<feature type="binding site" evidence="10">
    <location>
        <begin position="123"/>
        <end position="125"/>
    </location>
    <ligand>
        <name>(6S)-5,6,7,8-tetrahydrofolate</name>
        <dbReference type="ChEBI" id="CHEBI:57453"/>
    </ligand>
</feature>
<dbReference type="InterPro" id="IPR015422">
    <property type="entry name" value="PyrdxlP-dep_Trfase_small"/>
</dbReference>
<evidence type="ECO:0000256" key="7">
    <source>
        <dbReference type="ARBA" id="ARBA00022679"/>
    </source>
</evidence>
<feature type="modified residue" description="N6-(pyridoxal phosphate)lysine" evidence="10 11">
    <location>
        <position position="228"/>
    </location>
</feature>
<dbReference type="UniPathway" id="UPA00288">
    <property type="reaction ID" value="UER01023"/>
</dbReference>
<dbReference type="GO" id="GO:0005829">
    <property type="term" value="C:cytosol"/>
    <property type="evidence" value="ECO:0007669"/>
    <property type="project" value="TreeGrafter"/>
</dbReference>
<keyword evidence="7 10" id="KW-0808">Transferase</keyword>
<dbReference type="PANTHER" id="PTHR11680">
    <property type="entry name" value="SERINE HYDROXYMETHYLTRANSFERASE"/>
    <property type="match status" value="1"/>
</dbReference>
<protein>
    <recommendedName>
        <fullName evidence="10">Serine hydroxymethyltransferase</fullName>
        <shortName evidence="10">SHMT</shortName>
        <shortName evidence="10">Serine methylase</shortName>
        <ecNumber evidence="10">2.1.2.1</ecNumber>
    </recommendedName>
</protein>
<dbReference type="InterPro" id="IPR015421">
    <property type="entry name" value="PyrdxlP-dep_Trfase_major"/>
</dbReference>
<evidence type="ECO:0000256" key="8">
    <source>
        <dbReference type="ARBA" id="ARBA00022898"/>
    </source>
</evidence>
<feature type="binding site" evidence="10">
    <location>
        <position position="119"/>
    </location>
    <ligand>
        <name>(6S)-5,6,7,8-tetrahydrofolate</name>
        <dbReference type="ChEBI" id="CHEBI:57453"/>
    </ligand>
</feature>
<dbReference type="Gene3D" id="3.40.640.10">
    <property type="entry name" value="Type I PLP-dependent aspartate aminotransferase-like (Major domain)"/>
    <property type="match status" value="1"/>
</dbReference>
<dbReference type="PROSITE" id="PS00096">
    <property type="entry name" value="SHMT"/>
    <property type="match status" value="1"/>
</dbReference>
<dbReference type="InterPro" id="IPR019798">
    <property type="entry name" value="Ser_HO-MeTrfase_PLP_BS"/>
</dbReference>
<dbReference type="AlphaFoldDB" id="A0A369NYQ3"/>
<feature type="site" description="Plays an important role in substrate specificity" evidence="10">
    <location>
        <position position="227"/>
    </location>
</feature>
<dbReference type="SUPFAM" id="SSF53383">
    <property type="entry name" value="PLP-dependent transferases"/>
    <property type="match status" value="1"/>
</dbReference>
<comment type="cofactor">
    <cofactor evidence="1 10 11">
        <name>pyridoxal 5'-phosphate</name>
        <dbReference type="ChEBI" id="CHEBI:597326"/>
    </cofactor>
</comment>
<dbReference type="RefSeq" id="WP_114549597.1">
    <property type="nucleotide sequence ID" value="NZ_PPUT01000031.1"/>
</dbReference>
<name>A0A369NYQ3_9ACTN</name>
<evidence type="ECO:0000256" key="3">
    <source>
        <dbReference type="ARBA" id="ARBA00006376"/>
    </source>
</evidence>
<evidence type="ECO:0000256" key="9">
    <source>
        <dbReference type="ARBA" id="ARBA00054606"/>
    </source>
</evidence>
<comment type="subunit">
    <text evidence="4 10">Homodimer.</text>
</comment>
<evidence type="ECO:0000313" key="14">
    <source>
        <dbReference type="Proteomes" id="UP000253805"/>
    </source>
</evidence>
<feature type="binding site" evidence="10">
    <location>
        <position position="244"/>
    </location>
    <ligand>
        <name>(6S)-5,6,7,8-tetrahydrofolate</name>
        <dbReference type="ChEBI" id="CHEBI:57453"/>
    </ligand>
</feature>
<proteinExistence type="inferred from homology"/>
<dbReference type="InterPro" id="IPR015424">
    <property type="entry name" value="PyrdxlP-dep_Trfase"/>
</dbReference>
<evidence type="ECO:0000256" key="2">
    <source>
        <dbReference type="ARBA" id="ARBA00004496"/>
    </source>
</evidence>
<feature type="domain" description="Serine hydroxymethyltransferase-like" evidence="12">
    <location>
        <begin position="7"/>
        <end position="383"/>
    </location>
</feature>
<dbReference type="NCBIfam" id="NF000586">
    <property type="entry name" value="PRK00011.1"/>
    <property type="match status" value="1"/>
</dbReference>
<evidence type="ECO:0000256" key="4">
    <source>
        <dbReference type="ARBA" id="ARBA00011738"/>
    </source>
</evidence>
<evidence type="ECO:0000256" key="10">
    <source>
        <dbReference type="HAMAP-Rule" id="MF_00051"/>
    </source>
</evidence>
<dbReference type="GO" id="GO:0032259">
    <property type="term" value="P:methylation"/>
    <property type="evidence" value="ECO:0007669"/>
    <property type="project" value="UniProtKB-KW"/>
</dbReference>
<dbReference type="InterPro" id="IPR001085">
    <property type="entry name" value="Ser_HO-MeTrfase"/>
</dbReference>
<keyword evidence="5 10" id="KW-0963">Cytoplasm</keyword>
<comment type="pathway">
    <text evidence="10">One-carbon metabolism; tetrahydrofolate interconversion.</text>
</comment>
<dbReference type="GO" id="GO:0042803">
    <property type="term" value="F:protein homodimerization activity"/>
    <property type="evidence" value="ECO:0007669"/>
    <property type="project" value="UniProtKB-ARBA"/>
</dbReference>
<dbReference type="GO" id="GO:0004372">
    <property type="term" value="F:glycine hydroxymethyltransferase activity"/>
    <property type="evidence" value="ECO:0007669"/>
    <property type="project" value="UniProtKB-UniRule"/>
</dbReference>
<dbReference type="EMBL" id="PPUT01000031">
    <property type="protein sequence ID" value="RDC42273.1"/>
    <property type="molecule type" value="Genomic_DNA"/>
</dbReference>
<dbReference type="PIRSF" id="PIRSF000412">
    <property type="entry name" value="SHMT"/>
    <property type="match status" value="1"/>
</dbReference>
<dbReference type="GO" id="GO:0030170">
    <property type="term" value="F:pyridoxal phosphate binding"/>
    <property type="evidence" value="ECO:0007669"/>
    <property type="project" value="UniProtKB-UniRule"/>
</dbReference>
<evidence type="ECO:0000256" key="5">
    <source>
        <dbReference type="ARBA" id="ARBA00022490"/>
    </source>
</evidence>
<sequence length="418" mass="44965">MALEFLAAEDPQVTDCLRQELARQRGSVELIASENFTSRAVMEAVGSVLTNKYAEGYPGKRYYGGCEKVDMVEDLARDRACELYGAKYANVQPHSGASANFGAYLSIIEPGDTVLGMSLDHGGHLTHGSPVNFSGLLYNIVSYGVNPETETIDYDELERIAKECRPKVIVGGASAYPRFIDFERMAEIAHEVGAYLMVDMAHIAGLVAAGLHPSPVPHADIVTSTSHKTLRGPRGGFILTNSDELGPKINKAIFPGAQGGPLMHVIAGKAVAFGEALRPDYRVYMEHVVENCRTLGQGMTDGGLRLVSGGTDNHLCLVDLTASDITGKDAEKLLESVGLTVNKNSIPNEQRSPFVTSGIRVGSAAATTRGFTAEDFYEIGQLIATTVFNPADDAKLADVRRRVDAMLDAHPLYPGLEY</sequence>
<dbReference type="UniPathway" id="UPA00193"/>
<dbReference type="HAMAP" id="MF_00051">
    <property type="entry name" value="SHMT"/>
    <property type="match status" value="1"/>
</dbReference>
<comment type="subcellular location">
    <subcellularLocation>
        <location evidence="2 10">Cytoplasm</location>
    </subcellularLocation>
</comment>
<dbReference type="GO" id="GO:0019264">
    <property type="term" value="P:glycine biosynthetic process from serine"/>
    <property type="evidence" value="ECO:0007669"/>
    <property type="project" value="UniProtKB-UniRule"/>
</dbReference>
<keyword evidence="8 10" id="KW-0663">Pyridoxal phosphate</keyword>
<dbReference type="Gene3D" id="3.90.1150.10">
    <property type="entry name" value="Aspartate Aminotransferase, domain 1"/>
    <property type="match status" value="1"/>
</dbReference>
<feature type="binding site" evidence="10">
    <location>
        <begin position="352"/>
        <end position="354"/>
    </location>
    <ligand>
        <name>(6S)-5,6,7,8-tetrahydrofolate</name>
        <dbReference type="ChEBI" id="CHEBI:57453"/>
    </ligand>
</feature>
<comment type="function">
    <text evidence="9">Catalyzes the reversible interconversion of serine and glycine with tetrahydrofolate (THF) serving as the one-carbon carrier. This reaction serves as the major source of one-carbon groups required for the biosynthesis of purines, thymidylate, methionine, and other important biomolecules. Also exhibits THF-independent aldolase activity toward beta-hydroxyamino acids, producing glycine and aldehydes, via a retro-aldol mechanism. Thus, is able to catalyze the cleavage of L-allo-threonine.</text>
</comment>
<evidence type="ECO:0000259" key="12">
    <source>
        <dbReference type="Pfam" id="PF00464"/>
    </source>
</evidence>
<dbReference type="Pfam" id="PF00464">
    <property type="entry name" value="SHMT"/>
    <property type="match status" value="1"/>
</dbReference>